<dbReference type="InterPro" id="IPR013324">
    <property type="entry name" value="RNA_pol_sigma_r3/r4-like"/>
</dbReference>
<evidence type="ECO:0000256" key="4">
    <source>
        <dbReference type="ARBA" id="ARBA00023163"/>
    </source>
</evidence>
<dbReference type="InterPro" id="IPR013325">
    <property type="entry name" value="RNA_pol_sigma_r2"/>
</dbReference>
<evidence type="ECO:0000313" key="8">
    <source>
        <dbReference type="EMBL" id="MCS5718796.1"/>
    </source>
</evidence>
<organism evidence="8 9">
    <name type="scientific">Herbiconiux aconitum</name>
    <dbReference type="NCBI Taxonomy" id="2970913"/>
    <lineage>
        <taxon>Bacteria</taxon>
        <taxon>Bacillati</taxon>
        <taxon>Actinomycetota</taxon>
        <taxon>Actinomycetes</taxon>
        <taxon>Micrococcales</taxon>
        <taxon>Microbacteriaceae</taxon>
        <taxon>Herbiconiux</taxon>
    </lineage>
</organism>
<proteinExistence type="inferred from homology"/>
<evidence type="ECO:0000259" key="7">
    <source>
        <dbReference type="Pfam" id="PF08281"/>
    </source>
</evidence>
<comment type="similarity">
    <text evidence="1">Belongs to the sigma-70 factor family. ECF subfamily.</text>
</comment>
<keyword evidence="3" id="KW-0731">Sigma factor</keyword>
<dbReference type="NCBIfam" id="TIGR02937">
    <property type="entry name" value="sigma70-ECF"/>
    <property type="match status" value="1"/>
</dbReference>
<evidence type="ECO:0000256" key="3">
    <source>
        <dbReference type="ARBA" id="ARBA00023082"/>
    </source>
</evidence>
<feature type="domain" description="RNA polymerase sigma factor 70 region 4 type 2" evidence="7">
    <location>
        <begin position="117"/>
        <end position="167"/>
    </location>
</feature>
<feature type="domain" description="RNA polymerase sigma-70 region 2" evidence="6">
    <location>
        <begin position="24"/>
        <end position="91"/>
    </location>
</feature>
<dbReference type="SUPFAM" id="SSF88946">
    <property type="entry name" value="Sigma2 domain of RNA polymerase sigma factors"/>
    <property type="match status" value="1"/>
</dbReference>
<gene>
    <name evidence="8" type="ORF">N1027_11690</name>
</gene>
<dbReference type="InterPro" id="IPR013249">
    <property type="entry name" value="RNA_pol_sigma70_r4_t2"/>
</dbReference>
<dbReference type="InterPro" id="IPR036388">
    <property type="entry name" value="WH-like_DNA-bd_sf"/>
</dbReference>
<dbReference type="InterPro" id="IPR014284">
    <property type="entry name" value="RNA_pol_sigma-70_dom"/>
</dbReference>
<protein>
    <submittedName>
        <fullName evidence="8">Sigma-70 family RNA polymerase sigma factor</fullName>
    </submittedName>
</protein>
<comment type="caution">
    <text evidence="8">The sequence shown here is derived from an EMBL/GenBank/DDBJ whole genome shotgun (WGS) entry which is preliminary data.</text>
</comment>
<keyword evidence="2" id="KW-0805">Transcription regulation</keyword>
<dbReference type="Gene3D" id="1.10.10.10">
    <property type="entry name" value="Winged helix-like DNA-binding domain superfamily/Winged helix DNA-binding domain"/>
    <property type="match status" value="1"/>
</dbReference>
<accession>A0ABT2GRF2</accession>
<dbReference type="SUPFAM" id="SSF88659">
    <property type="entry name" value="Sigma3 and sigma4 domains of RNA polymerase sigma factors"/>
    <property type="match status" value="1"/>
</dbReference>
<name>A0ABT2GRF2_9MICO</name>
<dbReference type="PANTHER" id="PTHR43133:SF25">
    <property type="entry name" value="RNA POLYMERASE SIGMA FACTOR RFAY-RELATED"/>
    <property type="match status" value="1"/>
</dbReference>
<evidence type="ECO:0000256" key="1">
    <source>
        <dbReference type="ARBA" id="ARBA00010641"/>
    </source>
</evidence>
<sequence length="187" mass="21203">MSVSDEADWARVLAGEGDAFGRIFDRHRDRVRRHAVGLAPSRNEAEDVVSLTFLEAWRKREKVRFVDQSILPWLLRTATYTSLNMARSERRHRIALSKLPISDTAYEPSEFADDAQVFAAMRRLSARDQEIITLCVLEELSAEEAASLLGLRSSSARSRLSRARARLRDEMPEPRPRGVRSKGVPNA</sequence>
<dbReference type="Pfam" id="PF04542">
    <property type="entry name" value="Sigma70_r2"/>
    <property type="match status" value="1"/>
</dbReference>
<evidence type="ECO:0000259" key="6">
    <source>
        <dbReference type="Pfam" id="PF04542"/>
    </source>
</evidence>
<dbReference type="Proteomes" id="UP001165584">
    <property type="component" value="Unassembled WGS sequence"/>
</dbReference>
<reference evidence="8" key="1">
    <citation type="submission" date="2022-08" db="EMBL/GenBank/DDBJ databases">
        <authorList>
            <person name="Deng Y."/>
            <person name="Han X.-F."/>
            <person name="Zhang Y.-Q."/>
        </authorList>
    </citation>
    <scope>NUCLEOTIDE SEQUENCE</scope>
    <source>
        <strain evidence="8">CPCC 205763</strain>
    </source>
</reference>
<dbReference type="EMBL" id="JANLCM010000002">
    <property type="protein sequence ID" value="MCS5718796.1"/>
    <property type="molecule type" value="Genomic_DNA"/>
</dbReference>
<dbReference type="Gene3D" id="1.10.1740.10">
    <property type="match status" value="1"/>
</dbReference>
<keyword evidence="4" id="KW-0804">Transcription</keyword>
<evidence type="ECO:0000313" key="9">
    <source>
        <dbReference type="Proteomes" id="UP001165584"/>
    </source>
</evidence>
<evidence type="ECO:0000256" key="5">
    <source>
        <dbReference type="SAM" id="MobiDB-lite"/>
    </source>
</evidence>
<evidence type="ECO:0000256" key="2">
    <source>
        <dbReference type="ARBA" id="ARBA00023015"/>
    </source>
</evidence>
<feature type="compositionally biased region" description="Basic and acidic residues" evidence="5">
    <location>
        <begin position="166"/>
        <end position="176"/>
    </location>
</feature>
<feature type="region of interest" description="Disordered" evidence="5">
    <location>
        <begin position="155"/>
        <end position="187"/>
    </location>
</feature>
<dbReference type="InterPro" id="IPR039425">
    <property type="entry name" value="RNA_pol_sigma-70-like"/>
</dbReference>
<dbReference type="PANTHER" id="PTHR43133">
    <property type="entry name" value="RNA POLYMERASE ECF-TYPE SIGMA FACTO"/>
    <property type="match status" value="1"/>
</dbReference>
<keyword evidence="9" id="KW-1185">Reference proteome</keyword>
<dbReference type="RefSeq" id="WP_259508074.1">
    <property type="nucleotide sequence ID" value="NZ_JANLCM010000002.1"/>
</dbReference>
<dbReference type="Pfam" id="PF08281">
    <property type="entry name" value="Sigma70_r4_2"/>
    <property type="match status" value="1"/>
</dbReference>
<dbReference type="InterPro" id="IPR007627">
    <property type="entry name" value="RNA_pol_sigma70_r2"/>
</dbReference>